<keyword evidence="3" id="KW-1185">Reference proteome</keyword>
<gene>
    <name evidence="2" type="ORF">I3517_00135</name>
</gene>
<sequence length="155" mass="17041">MVFMTGNPTDSVVRVSTGGGVFRDRLNDLFAASQTRLTNLSVAKGLLLQDFRISVPYLSQLRTGVRDNPSDEVVAALANYFGVAPECFFEIPDRGECECPQKADAEIVKQLTDPDMRRLLTLAHGLSAESIELLADMANRIVAADRRLGSRFPRP</sequence>
<dbReference type="AlphaFoldDB" id="A0A8I1D2M0"/>
<dbReference type="EMBL" id="JAECSB010000004">
    <property type="protein sequence ID" value="MBH5141030.1"/>
    <property type="molecule type" value="Genomic_DNA"/>
</dbReference>
<dbReference type="Gene3D" id="1.10.260.40">
    <property type="entry name" value="lambda repressor-like DNA-binding domains"/>
    <property type="match status" value="1"/>
</dbReference>
<dbReference type="RefSeq" id="WP_197940295.1">
    <property type="nucleotide sequence ID" value="NZ_JAECSB010000004.1"/>
</dbReference>
<name>A0A8I1D2M0_RHOER</name>
<protein>
    <submittedName>
        <fullName evidence="2">Helix-turn-helix transcriptional regulator</fullName>
    </submittedName>
</protein>
<evidence type="ECO:0000313" key="3">
    <source>
        <dbReference type="Proteomes" id="UP000627573"/>
    </source>
</evidence>
<evidence type="ECO:0000313" key="2">
    <source>
        <dbReference type="EMBL" id="MBH5141030.1"/>
    </source>
</evidence>
<dbReference type="Proteomes" id="UP000627573">
    <property type="component" value="Unassembled WGS sequence"/>
</dbReference>
<dbReference type="PROSITE" id="PS50943">
    <property type="entry name" value="HTH_CROC1"/>
    <property type="match status" value="1"/>
</dbReference>
<dbReference type="InterPro" id="IPR001387">
    <property type="entry name" value="Cro/C1-type_HTH"/>
</dbReference>
<accession>A0A8I1D2M0</accession>
<organism evidence="2 3">
    <name type="scientific">Rhodococcus erythropolis</name>
    <name type="common">Arthrobacter picolinophilus</name>
    <dbReference type="NCBI Taxonomy" id="1833"/>
    <lineage>
        <taxon>Bacteria</taxon>
        <taxon>Bacillati</taxon>
        <taxon>Actinomycetota</taxon>
        <taxon>Actinomycetes</taxon>
        <taxon>Mycobacteriales</taxon>
        <taxon>Nocardiaceae</taxon>
        <taxon>Rhodococcus</taxon>
        <taxon>Rhodococcus erythropolis group</taxon>
    </lineage>
</organism>
<dbReference type="InterPro" id="IPR010982">
    <property type="entry name" value="Lambda_DNA-bd_dom_sf"/>
</dbReference>
<comment type="caution">
    <text evidence="2">The sequence shown here is derived from an EMBL/GenBank/DDBJ whole genome shotgun (WGS) entry which is preliminary data.</text>
</comment>
<dbReference type="GO" id="GO:0003677">
    <property type="term" value="F:DNA binding"/>
    <property type="evidence" value="ECO:0007669"/>
    <property type="project" value="InterPro"/>
</dbReference>
<evidence type="ECO:0000259" key="1">
    <source>
        <dbReference type="PROSITE" id="PS50943"/>
    </source>
</evidence>
<proteinExistence type="predicted"/>
<reference evidence="2 3" key="1">
    <citation type="submission" date="2020-12" db="EMBL/GenBank/DDBJ databases">
        <title>Draft genome sequence of furan degrading bacterial strain FUR100.</title>
        <authorList>
            <person name="Woiski C."/>
        </authorList>
    </citation>
    <scope>NUCLEOTIDE SEQUENCE [LARGE SCALE GENOMIC DNA]</scope>
    <source>
        <strain evidence="2 3">FUR100</strain>
    </source>
</reference>
<dbReference type="CDD" id="cd00093">
    <property type="entry name" value="HTH_XRE"/>
    <property type="match status" value="1"/>
</dbReference>
<dbReference type="SUPFAM" id="SSF47413">
    <property type="entry name" value="lambda repressor-like DNA-binding domains"/>
    <property type="match status" value="1"/>
</dbReference>
<feature type="domain" description="HTH cro/C1-type" evidence="1">
    <location>
        <begin position="53"/>
        <end position="88"/>
    </location>
</feature>